<reference evidence="1 2" key="1">
    <citation type="submission" date="2020-05" db="EMBL/GenBank/DDBJ databases">
        <title>Identification and distribution of gene clusters putatively required for synthesis of sphingolipid metabolism inhibitors in phylogenetically diverse species of the filamentous fungus Fusarium.</title>
        <authorList>
            <person name="Kim H.-S."/>
            <person name="Busman M."/>
            <person name="Brown D.W."/>
            <person name="Divon H."/>
            <person name="Uhlig S."/>
            <person name="Proctor R.H."/>
        </authorList>
    </citation>
    <scope>NUCLEOTIDE SEQUENCE [LARGE SCALE GENOMIC DNA]</scope>
    <source>
        <strain evidence="1 2">NRRL 25211</strain>
    </source>
</reference>
<evidence type="ECO:0000313" key="2">
    <source>
        <dbReference type="Proteomes" id="UP000544095"/>
    </source>
</evidence>
<accession>A0A8H5PKI6</accession>
<protein>
    <submittedName>
        <fullName evidence="1">Heterokaryon incompatibility protein</fullName>
    </submittedName>
</protein>
<dbReference type="AlphaFoldDB" id="A0A8H5PKI6"/>
<name>A0A8H5PKI6_9HYPO</name>
<dbReference type="EMBL" id="JAAOAR010000178">
    <property type="protein sequence ID" value="KAF5597966.1"/>
    <property type="molecule type" value="Genomic_DNA"/>
</dbReference>
<organism evidence="1 2">
    <name type="scientific">Fusarium pseudoanthophilum</name>
    <dbReference type="NCBI Taxonomy" id="48495"/>
    <lineage>
        <taxon>Eukaryota</taxon>
        <taxon>Fungi</taxon>
        <taxon>Dikarya</taxon>
        <taxon>Ascomycota</taxon>
        <taxon>Pezizomycotina</taxon>
        <taxon>Sordariomycetes</taxon>
        <taxon>Hypocreomycetidae</taxon>
        <taxon>Hypocreales</taxon>
        <taxon>Nectriaceae</taxon>
        <taxon>Fusarium</taxon>
        <taxon>Fusarium fujikuroi species complex</taxon>
    </lineage>
</organism>
<comment type="caution">
    <text evidence="1">The sequence shown here is derived from an EMBL/GenBank/DDBJ whole genome shotgun (WGS) entry which is preliminary data.</text>
</comment>
<gene>
    <name evidence="1" type="ORF">FPANT_3959</name>
</gene>
<evidence type="ECO:0000313" key="1">
    <source>
        <dbReference type="EMBL" id="KAF5597966.1"/>
    </source>
</evidence>
<proteinExistence type="predicted"/>
<sequence length="304" mass="35073">MEHIINAAIFKVKVLRDLRPKKIRKVDGSLIGKRLVAKVKLGRATGRCMYYGDLEPPGGRNVYAIYVGDIGNMTTGSQNRRIDFPSTYMNTSRYGGRLYMLFMQYKKKAWEVVGDGMFKLDKGQKLITSSRRQMITLGHNAQKRIKRWQVRQRVRTPEDMDYRLRRFHNCYGVAEVPDNNLVTYYEVEIDWVAMKRDNPPRHSNWVEHSFAYDLSKFTSKKRNKFYTDTKTIWIYSYPISGPPSEAVQARGQKLLTQDGSGEIPFCFDGWSRSACSKFALSGVAALMIPDNKSTPKLLLTIRLL</sequence>
<keyword evidence="2" id="KW-1185">Reference proteome</keyword>
<dbReference type="Proteomes" id="UP000544095">
    <property type="component" value="Unassembled WGS sequence"/>
</dbReference>